<evidence type="ECO:0000313" key="1">
    <source>
        <dbReference type="EMBL" id="KAF2790286.1"/>
    </source>
</evidence>
<dbReference type="Proteomes" id="UP000799757">
    <property type="component" value="Unassembled WGS sequence"/>
</dbReference>
<accession>A0A6A6X1Q4</accession>
<dbReference type="EMBL" id="MU002082">
    <property type="protein sequence ID" value="KAF2790286.1"/>
    <property type="molecule type" value="Genomic_DNA"/>
</dbReference>
<sequence>MTREDLFTASRHFDRERTALGFNHVGIPDARKERFHCATEGQIVDNGEEVVHLDPFGVYGEARASKIKVSQESKDNFIHTLLRERIVEEDDLVAGYGFAAIPESSTKVAWQTWLGAPNS</sequence>
<organism evidence="1 2">
    <name type="scientific">Melanomma pulvis-pyrius CBS 109.77</name>
    <dbReference type="NCBI Taxonomy" id="1314802"/>
    <lineage>
        <taxon>Eukaryota</taxon>
        <taxon>Fungi</taxon>
        <taxon>Dikarya</taxon>
        <taxon>Ascomycota</taxon>
        <taxon>Pezizomycotina</taxon>
        <taxon>Dothideomycetes</taxon>
        <taxon>Pleosporomycetidae</taxon>
        <taxon>Pleosporales</taxon>
        <taxon>Melanommataceae</taxon>
        <taxon>Melanomma</taxon>
    </lineage>
</organism>
<name>A0A6A6X1Q4_9PLEO</name>
<protein>
    <submittedName>
        <fullName evidence="1">Uncharacterized protein</fullName>
    </submittedName>
</protein>
<evidence type="ECO:0000313" key="2">
    <source>
        <dbReference type="Proteomes" id="UP000799757"/>
    </source>
</evidence>
<gene>
    <name evidence="1" type="ORF">K505DRAFT_340554</name>
</gene>
<keyword evidence="2" id="KW-1185">Reference proteome</keyword>
<reference evidence="1" key="1">
    <citation type="journal article" date="2020" name="Stud. Mycol.">
        <title>101 Dothideomycetes genomes: a test case for predicting lifestyles and emergence of pathogens.</title>
        <authorList>
            <person name="Haridas S."/>
            <person name="Albert R."/>
            <person name="Binder M."/>
            <person name="Bloem J."/>
            <person name="Labutti K."/>
            <person name="Salamov A."/>
            <person name="Andreopoulos B."/>
            <person name="Baker S."/>
            <person name="Barry K."/>
            <person name="Bills G."/>
            <person name="Bluhm B."/>
            <person name="Cannon C."/>
            <person name="Castanera R."/>
            <person name="Culley D."/>
            <person name="Daum C."/>
            <person name="Ezra D."/>
            <person name="Gonzalez J."/>
            <person name="Henrissat B."/>
            <person name="Kuo A."/>
            <person name="Liang C."/>
            <person name="Lipzen A."/>
            <person name="Lutzoni F."/>
            <person name="Magnuson J."/>
            <person name="Mondo S."/>
            <person name="Nolan M."/>
            <person name="Ohm R."/>
            <person name="Pangilinan J."/>
            <person name="Park H.-J."/>
            <person name="Ramirez L."/>
            <person name="Alfaro M."/>
            <person name="Sun H."/>
            <person name="Tritt A."/>
            <person name="Yoshinaga Y."/>
            <person name="Zwiers L.-H."/>
            <person name="Turgeon B."/>
            <person name="Goodwin S."/>
            <person name="Spatafora J."/>
            <person name="Crous P."/>
            <person name="Grigoriev I."/>
        </authorList>
    </citation>
    <scope>NUCLEOTIDE SEQUENCE</scope>
    <source>
        <strain evidence="1">CBS 109.77</strain>
    </source>
</reference>
<proteinExistence type="predicted"/>
<dbReference type="AlphaFoldDB" id="A0A6A6X1Q4"/>